<keyword evidence="12 13" id="KW-0472">Membrane</keyword>
<evidence type="ECO:0000313" key="14">
    <source>
        <dbReference type="EMBL" id="QNN64582.1"/>
    </source>
</evidence>
<dbReference type="InterPro" id="IPR003849">
    <property type="entry name" value="Preprotein_translocase_YajC"/>
</dbReference>
<evidence type="ECO:0000256" key="12">
    <source>
        <dbReference type="ARBA" id="ARBA00023136"/>
    </source>
</evidence>
<dbReference type="EMBL" id="CP060717">
    <property type="protein sequence ID" value="QNN64582.1"/>
    <property type="molecule type" value="Genomic_DNA"/>
</dbReference>
<keyword evidence="9" id="KW-0653">Protein transport</keyword>
<accession>A0A7G9S9Q7</accession>
<comment type="similarity">
    <text evidence="3">Belongs to the YajC family.</text>
</comment>
<evidence type="ECO:0000256" key="13">
    <source>
        <dbReference type="SAM" id="Phobius"/>
    </source>
</evidence>
<dbReference type="Proteomes" id="UP000515955">
    <property type="component" value="Chromosome"/>
</dbReference>
<dbReference type="GO" id="GO:0015031">
    <property type="term" value="P:protein transport"/>
    <property type="evidence" value="ECO:0007669"/>
    <property type="project" value="UniProtKB-KW"/>
</dbReference>
<comment type="subcellular location">
    <subcellularLocation>
        <location evidence="2">Cell membrane</location>
        <topology evidence="2">Single-pass membrane protein</topology>
    </subcellularLocation>
</comment>
<dbReference type="PRINTS" id="PR01853">
    <property type="entry name" value="YAJCTRNLCASE"/>
</dbReference>
<proteinExistence type="inferred from homology"/>
<evidence type="ECO:0000256" key="1">
    <source>
        <dbReference type="ARBA" id="ARBA00002061"/>
    </source>
</evidence>
<reference evidence="14 15" key="1">
    <citation type="submission" date="2020-08" db="EMBL/GenBank/DDBJ databases">
        <title>Genome sequence of Sphingomonas rhizophila KACC 19189T.</title>
        <authorList>
            <person name="Hyun D.-W."/>
            <person name="Bae J.-W."/>
        </authorList>
    </citation>
    <scope>NUCLEOTIDE SEQUENCE [LARGE SCALE GENOMIC DNA]</scope>
    <source>
        <strain evidence="14 15">KACC 19189</strain>
    </source>
</reference>
<keyword evidence="11" id="KW-0811">Translocation</keyword>
<evidence type="ECO:0000313" key="15">
    <source>
        <dbReference type="Proteomes" id="UP000515955"/>
    </source>
</evidence>
<evidence type="ECO:0000256" key="11">
    <source>
        <dbReference type="ARBA" id="ARBA00023010"/>
    </source>
</evidence>
<evidence type="ECO:0000256" key="6">
    <source>
        <dbReference type="ARBA" id="ARBA00022448"/>
    </source>
</evidence>
<organism evidence="14 15">
    <name type="scientific">Sphingomonas rhizophila</name>
    <dbReference type="NCBI Taxonomy" id="2071607"/>
    <lineage>
        <taxon>Bacteria</taxon>
        <taxon>Pseudomonadati</taxon>
        <taxon>Pseudomonadota</taxon>
        <taxon>Alphaproteobacteria</taxon>
        <taxon>Sphingomonadales</taxon>
        <taxon>Sphingomonadaceae</taxon>
        <taxon>Sphingomonas</taxon>
    </lineage>
</organism>
<dbReference type="GO" id="GO:0005886">
    <property type="term" value="C:plasma membrane"/>
    <property type="evidence" value="ECO:0007669"/>
    <property type="project" value="UniProtKB-SubCell"/>
</dbReference>
<gene>
    <name evidence="14" type="primary">yajC</name>
    <name evidence="14" type="ORF">H9L12_09765</name>
</gene>
<keyword evidence="6" id="KW-0813">Transport</keyword>
<keyword evidence="10 13" id="KW-1133">Transmembrane helix</keyword>
<evidence type="ECO:0000256" key="7">
    <source>
        <dbReference type="ARBA" id="ARBA00022475"/>
    </source>
</evidence>
<dbReference type="Pfam" id="PF02699">
    <property type="entry name" value="YajC"/>
    <property type="match status" value="1"/>
</dbReference>
<evidence type="ECO:0000256" key="8">
    <source>
        <dbReference type="ARBA" id="ARBA00022692"/>
    </source>
</evidence>
<dbReference type="PANTHER" id="PTHR33909:SF1">
    <property type="entry name" value="SEC TRANSLOCON ACCESSORY COMPLEX SUBUNIT YAJC"/>
    <property type="match status" value="1"/>
</dbReference>
<evidence type="ECO:0000256" key="4">
    <source>
        <dbReference type="ARBA" id="ARBA00011718"/>
    </source>
</evidence>
<keyword evidence="15" id="KW-1185">Reference proteome</keyword>
<evidence type="ECO:0000256" key="5">
    <source>
        <dbReference type="ARBA" id="ARBA00014962"/>
    </source>
</evidence>
<dbReference type="PANTHER" id="PTHR33909">
    <property type="entry name" value="SEC TRANSLOCON ACCESSORY COMPLEX SUBUNIT YAJC"/>
    <property type="match status" value="1"/>
</dbReference>
<sequence length="115" mass="11953">MTSTTLFAPTLAAAAGASPASGGGLFFIVQMVLVFAIFWLLILRPQRNRLKAHQAQIAAVKKGDRVVTGGGLIGKVVKVADNEVEVELGQGLKVTAVKSTLAEVINPTATKPAND</sequence>
<feature type="transmembrane region" description="Helical" evidence="13">
    <location>
        <begin position="26"/>
        <end position="43"/>
    </location>
</feature>
<evidence type="ECO:0000256" key="10">
    <source>
        <dbReference type="ARBA" id="ARBA00022989"/>
    </source>
</evidence>
<evidence type="ECO:0000256" key="9">
    <source>
        <dbReference type="ARBA" id="ARBA00022927"/>
    </source>
</evidence>
<name>A0A7G9S9Q7_9SPHN</name>
<protein>
    <recommendedName>
        <fullName evidence="5">Sec translocon accessory complex subunit YajC</fullName>
    </recommendedName>
</protein>
<keyword evidence="8 13" id="KW-0812">Transmembrane</keyword>
<keyword evidence="7" id="KW-1003">Cell membrane</keyword>
<dbReference type="SMART" id="SM01323">
    <property type="entry name" value="YajC"/>
    <property type="match status" value="1"/>
</dbReference>
<dbReference type="AlphaFoldDB" id="A0A7G9S9Q7"/>
<dbReference type="RefSeq" id="WP_187541581.1">
    <property type="nucleotide sequence ID" value="NZ_CP060717.1"/>
</dbReference>
<comment type="subunit">
    <text evidence="4">Part of the SecDF-YidC-YajC translocase complex. The SecDF-YidC-YajC translocase forms a supercomplex with SecYEG, called the holo-translocon (HTL).</text>
</comment>
<dbReference type="NCBIfam" id="TIGR00739">
    <property type="entry name" value="yajC"/>
    <property type="match status" value="1"/>
</dbReference>
<evidence type="ECO:0000256" key="3">
    <source>
        <dbReference type="ARBA" id="ARBA00006742"/>
    </source>
</evidence>
<evidence type="ECO:0000256" key="2">
    <source>
        <dbReference type="ARBA" id="ARBA00004162"/>
    </source>
</evidence>
<comment type="function">
    <text evidence="1">The SecYEG-SecDF-YajC-YidC holo-translocon (HTL) protein secretase/insertase is a supercomplex required for protein secretion, insertion of proteins into membranes, and assembly of membrane protein complexes. While the SecYEG complex is essential for assembly of a number of proteins and complexes, the SecDF-YajC-YidC subcomplex facilitates these functions.</text>
</comment>
<dbReference type="KEGG" id="srhi:H9L12_09765"/>